<keyword evidence="1" id="KW-1133">Transmembrane helix</keyword>
<evidence type="ECO:0000256" key="1">
    <source>
        <dbReference type="SAM" id="Phobius"/>
    </source>
</evidence>
<gene>
    <name evidence="2" type="ORF">J0S82_012068</name>
</gene>
<keyword evidence="3" id="KW-1185">Reference proteome</keyword>
<evidence type="ECO:0000313" key="2">
    <source>
        <dbReference type="EMBL" id="KAG8511841.1"/>
    </source>
</evidence>
<feature type="transmembrane region" description="Helical" evidence="1">
    <location>
        <begin position="187"/>
        <end position="209"/>
    </location>
</feature>
<feature type="non-terminal residue" evidence="2">
    <location>
        <position position="243"/>
    </location>
</feature>
<reference evidence="2" key="1">
    <citation type="journal article" date="2021" name="Evol. Appl.">
        <title>The genome of the Pyrenean desman and the effects of bottlenecks and inbreeding on the genomic landscape of an endangered species.</title>
        <authorList>
            <person name="Escoda L."/>
            <person name="Castresana J."/>
        </authorList>
    </citation>
    <scope>NUCLEOTIDE SEQUENCE</scope>
    <source>
        <strain evidence="2">IBE-C5619</strain>
    </source>
</reference>
<name>A0A8J5ZYH6_GALPY</name>
<keyword evidence="1" id="KW-0812">Transmembrane</keyword>
<dbReference type="EMBL" id="JAGFMF010011818">
    <property type="protein sequence ID" value="KAG8511841.1"/>
    <property type="molecule type" value="Genomic_DNA"/>
</dbReference>
<dbReference type="OrthoDB" id="265717at2759"/>
<comment type="caution">
    <text evidence="2">The sequence shown here is derived from an EMBL/GenBank/DDBJ whole genome shotgun (WGS) entry which is preliminary data.</text>
</comment>
<evidence type="ECO:0000313" key="3">
    <source>
        <dbReference type="Proteomes" id="UP000700334"/>
    </source>
</evidence>
<dbReference type="AlphaFoldDB" id="A0A8J5ZYH6"/>
<proteinExistence type="predicted"/>
<organism evidence="2 3">
    <name type="scientific">Galemys pyrenaicus</name>
    <name type="common">Iberian desman</name>
    <name type="synonym">Pyrenean desman</name>
    <dbReference type="NCBI Taxonomy" id="202257"/>
    <lineage>
        <taxon>Eukaryota</taxon>
        <taxon>Metazoa</taxon>
        <taxon>Chordata</taxon>
        <taxon>Craniata</taxon>
        <taxon>Vertebrata</taxon>
        <taxon>Euteleostomi</taxon>
        <taxon>Mammalia</taxon>
        <taxon>Eutheria</taxon>
        <taxon>Laurasiatheria</taxon>
        <taxon>Eulipotyphla</taxon>
        <taxon>Talpidae</taxon>
        <taxon>Galemys</taxon>
    </lineage>
</organism>
<accession>A0A8J5ZYH6</accession>
<sequence>TVWACSEARSPAPPLGRTCARRAQARASRRPTRTPLPDAAAVCRCQSCGRMEPPKVEKFSTADRGNGLRALVRLRPGELLYRSDPLAYTVCKGSRGVVCDRCLLGSVRFGMLDGVPRDTACLGARELRGAVEVPGLVHTDTRFRGDASRLTDSARPPPGLQRRGLADPWHFCSSVGRSWKRNGALWVYVKIVASVLNVLLRCLLSFLPFRYPWSSAFLPNSLYQTSPEKASLTVPVSPYKDEP</sequence>
<dbReference type="Proteomes" id="UP000700334">
    <property type="component" value="Unassembled WGS sequence"/>
</dbReference>
<protein>
    <submittedName>
        <fullName evidence="2">Histone-lysine N-methyltransferase SMYD3</fullName>
    </submittedName>
</protein>
<keyword evidence="1" id="KW-0472">Membrane</keyword>